<dbReference type="EMBL" id="HE965806">
    <property type="protein sequence ID" value="CCJ54510.1"/>
    <property type="molecule type" value="Genomic_DNA"/>
</dbReference>
<proteinExistence type="predicted"/>
<organism evidence="1 2">
    <name type="scientific">Bordetella bronchiseptica 253</name>
    <dbReference type="NCBI Taxonomy" id="568707"/>
    <lineage>
        <taxon>Bacteria</taxon>
        <taxon>Pseudomonadati</taxon>
        <taxon>Pseudomonadota</taxon>
        <taxon>Betaproteobacteria</taxon>
        <taxon>Burkholderiales</taxon>
        <taxon>Alcaligenaceae</taxon>
        <taxon>Bordetella</taxon>
    </lineage>
</organism>
<dbReference type="OrthoDB" id="8850210at2"/>
<name>A0A0C6P4R7_BORBO</name>
<dbReference type="KEGG" id="bbh:BN112_2593"/>
<dbReference type="GeneID" id="69603554"/>
<dbReference type="RefSeq" id="WP_003808391.1">
    <property type="nucleotide sequence ID" value="NC_019382.1"/>
</dbReference>
<reference evidence="1 2" key="1">
    <citation type="journal article" date="2012" name="BMC Genomics">
        <title>Comparative genomics of the classical Bordetella subspecies: the evolution and exchange of virulence-associated diversity amongst closely related pathogens.</title>
        <authorList>
            <person name="Park J."/>
            <person name="Zhang Y."/>
            <person name="Buboltz A.M."/>
            <person name="Zhang X."/>
            <person name="Schuster S.C."/>
            <person name="Ahuja U."/>
            <person name="Liu M."/>
            <person name="Miller J.F."/>
            <person name="Sebaihia M."/>
            <person name="Bentley S.D."/>
            <person name="Parkhill J."/>
            <person name="Harvill E.T."/>
        </authorList>
    </citation>
    <scope>NUCLEOTIDE SEQUENCE [LARGE SCALE GENOMIC DNA]</scope>
    <source>
        <strain evidence="1 2">253</strain>
    </source>
</reference>
<dbReference type="HOGENOM" id="CLU_1607676_0_0_4"/>
<dbReference type="AlphaFoldDB" id="A0A0C6P4R7"/>
<sequence length="165" mass="18199">MKIREKRGCFAAQEPQMFGFRRKDTQQYDQEAQDAFVERVAAAARDFVAAVPAGAGLDYSPASIAALDAVLEQAHLGALALDPVQRVGAAAYLYEVARRRHGGLYEVCDDDDPVVLVTGEPEFDVCLCAIAKVERRIDAGPQEDLRPFFGRYEQAVAARRPDIIR</sequence>
<gene>
    <name evidence="1" type="ORF">BN112_2593</name>
</gene>
<protein>
    <submittedName>
        <fullName evidence="1">Uncharacterized protein</fullName>
    </submittedName>
</protein>
<evidence type="ECO:0000313" key="2">
    <source>
        <dbReference type="Proteomes" id="UP000007564"/>
    </source>
</evidence>
<evidence type="ECO:0000313" key="1">
    <source>
        <dbReference type="EMBL" id="CCJ54510.1"/>
    </source>
</evidence>
<accession>A0A0C6P4R7</accession>
<dbReference type="Proteomes" id="UP000007564">
    <property type="component" value="Chromosome"/>
</dbReference>